<protein>
    <recommendedName>
        <fullName evidence="2">DUF4829 domain-containing protein</fullName>
    </recommendedName>
</protein>
<organism evidence="3 4">
    <name type="scientific">Clostridium thermobutyricum DSM 4928</name>
    <dbReference type="NCBI Taxonomy" id="1121339"/>
    <lineage>
        <taxon>Bacteria</taxon>
        <taxon>Bacillati</taxon>
        <taxon>Bacillota</taxon>
        <taxon>Clostridia</taxon>
        <taxon>Eubacteriales</taxon>
        <taxon>Clostridiaceae</taxon>
        <taxon>Clostridium</taxon>
    </lineage>
</organism>
<evidence type="ECO:0000313" key="4">
    <source>
        <dbReference type="Proteomes" id="UP000191448"/>
    </source>
</evidence>
<evidence type="ECO:0000256" key="1">
    <source>
        <dbReference type="SAM" id="SignalP"/>
    </source>
</evidence>
<comment type="caution">
    <text evidence="3">The sequence shown here is derived from an EMBL/GenBank/DDBJ whole genome shotgun (WGS) entry which is preliminary data.</text>
</comment>
<keyword evidence="1" id="KW-0732">Signal</keyword>
<evidence type="ECO:0000313" key="3">
    <source>
        <dbReference type="EMBL" id="OPX46828.1"/>
    </source>
</evidence>
<gene>
    <name evidence="3" type="ORF">CLTHE_26490</name>
</gene>
<dbReference type="EMBL" id="LTAY01000070">
    <property type="protein sequence ID" value="OPX46828.1"/>
    <property type="molecule type" value="Genomic_DNA"/>
</dbReference>
<evidence type="ECO:0000259" key="2">
    <source>
        <dbReference type="Pfam" id="PF16111"/>
    </source>
</evidence>
<dbReference type="InterPro" id="IPR032256">
    <property type="entry name" value="DUF4829"/>
</dbReference>
<feature type="chain" id="PRO_5038814802" description="DUF4829 domain-containing protein" evidence="1">
    <location>
        <begin position="22"/>
        <end position="176"/>
    </location>
</feature>
<reference evidence="3 4" key="1">
    <citation type="submission" date="2016-02" db="EMBL/GenBank/DDBJ databases">
        <title>Genome sequence of Clostridium thermobutyricum DSM 4928.</title>
        <authorList>
            <person name="Poehlein A."/>
            <person name="Daniel R."/>
        </authorList>
    </citation>
    <scope>NUCLEOTIDE SEQUENCE [LARGE SCALE GENOMIC DNA]</scope>
    <source>
        <strain evidence="3 4">DSM 4928</strain>
    </source>
</reference>
<dbReference type="Pfam" id="PF16111">
    <property type="entry name" value="DUF4829"/>
    <property type="match status" value="1"/>
</dbReference>
<name>A0A1V4SSG3_9CLOT</name>
<accession>A0A1V4SSG3</accession>
<dbReference type="AlphaFoldDB" id="A0A1V4SSG3"/>
<feature type="signal peptide" evidence="1">
    <location>
        <begin position="1"/>
        <end position="21"/>
    </location>
</feature>
<feature type="domain" description="DUF4829" evidence="2">
    <location>
        <begin position="60"/>
        <end position="174"/>
    </location>
</feature>
<sequence length="176" mass="21320">MRKYIFLGLITIMLLPLSLTQCNTNDKNLDKTEYEYPHINEALNELYENRELKSDIEAENTIRRAIESKNNKDEKQVKRYYEERYRDSDFRLENLKSIKLKKIEFIDDINMYKQYIKDWILVKKINIEDLKIYLVTYDAQYIDELKEPVGNGEDMKYCTLIKEETGDWKIHQVGEW</sequence>
<dbReference type="Proteomes" id="UP000191448">
    <property type="component" value="Unassembled WGS sequence"/>
</dbReference>
<dbReference type="RefSeq" id="WP_080023851.1">
    <property type="nucleotide sequence ID" value="NZ_LTAY01000070.1"/>
</dbReference>
<proteinExistence type="predicted"/>